<gene>
    <name evidence="2" type="ORF">RDB_LOCUS5982</name>
</gene>
<keyword evidence="1" id="KW-0812">Transmembrane</keyword>
<dbReference type="EMBL" id="CAJNJQ010000125">
    <property type="protein sequence ID" value="CAE7058073.1"/>
    <property type="molecule type" value="Genomic_DNA"/>
</dbReference>
<keyword evidence="1" id="KW-1133">Transmembrane helix</keyword>
<accession>A0A8H3HWF0</accession>
<dbReference type="Proteomes" id="UP000663827">
    <property type="component" value="Unassembled WGS sequence"/>
</dbReference>
<feature type="transmembrane region" description="Helical" evidence="1">
    <location>
        <begin position="110"/>
        <end position="127"/>
    </location>
</feature>
<evidence type="ECO:0000313" key="3">
    <source>
        <dbReference type="Proteomes" id="UP000663827"/>
    </source>
</evidence>
<keyword evidence="1" id="KW-0472">Membrane</keyword>
<feature type="transmembrane region" description="Helical" evidence="1">
    <location>
        <begin position="166"/>
        <end position="190"/>
    </location>
</feature>
<sequence>MAAFGLTPRQLVVLAILEGVTQGVLLPLLVNFLASKRGHHPWFKLYVVFVNALSLVHTILRIVEAFSAMDATQRLLPLELGSIFLTCSVAAFTQAFYIYRCWRIFNRRTLFIVPYLVGLATALASGASIVATIWIFSAFTLDLSLTLTMVIYLYRLRADHGDQDNVFLTVWHVVWASASPPLALMAMVIFDVYILPGTLVPSLLVAALTEKFLLISLMIALMGQGYVRRQLDRPRRTVPTSLALSQGPLELASRPVFAPGVSSIVNGHTPSMKNSRVMSGYDSEATGRDLYAEDVNKSRLSVTKPPAAEPCRSIQIHLTQTS</sequence>
<feature type="transmembrane region" description="Helical" evidence="1">
    <location>
        <begin position="75"/>
        <end position="98"/>
    </location>
</feature>
<name>A0A8H3HWF0_9AGAM</name>
<comment type="caution">
    <text evidence="2">The sequence shown here is derived from an EMBL/GenBank/DDBJ whole genome shotgun (WGS) entry which is preliminary data.</text>
</comment>
<feature type="transmembrane region" description="Helical" evidence="1">
    <location>
        <begin position="45"/>
        <end position="63"/>
    </location>
</feature>
<dbReference type="AlphaFoldDB" id="A0A8H3HWF0"/>
<reference evidence="2" key="1">
    <citation type="submission" date="2021-01" db="EMBL/GenBank/DDBJ databases">
        <authorList>
            <person name="Kaushik A."/>
        </authorList>
    </citation>
    <scope>NUCLEOTIDE SEQUENCE</scope>
    <source>
        <strain evidence="2">AG5</strain>
    </source>
</reference>
<evidence type="ECO:0000256" key="1">
    <source>
        <dbReference type="SAM" id="Phobius"/>
    </source>
</evidence>
<evidence type="ECO:0000313" key="2">
    <source>
        <dbReference type="EMBL" id="CAE7058073.1"/>
    </source>
</evidence>
<protein>
    <submittedName>
        <fullName evidence="2">Uncharacterized protein</fullName>
    </submittedName>
</protein>
<feature type="transmembrane region" description="Helical" evidence="1">
    <location>
        <begin position="202"/>
        <end position="227"/>
    </location>
</feature>
<organism evidence="2 3">
    <name type="scientific">Rhizoctonia solani</name>
    <dbReference type="NCBI Taxonomy" id="456999"/>
    <lineage>
        <taxon>Eukaryota</taxon>
        <taxon>Fungi</taxon>
        <taxon>Dikarya</taxon>
        <taxon>Basidiomycota</taxon>
        <taxon>Agaricomycotina</taxon>
        <taxon>Agaricomycetes</taxon>
        <taxon>Cantharellales</taxon>
        <taxon>Ceratobasidiaceae</taxon>
        <taxon>Rhizoctonia</taxon>
    </lineage>
</organism>
<feature type="transmembrane region" description="Helical" evidence="1">
    <location>
        <begin position="12"/>
        <end position="33"/>
    </location>
</feature>
<proteinExistence type="predicted"/>
<feature type="transmembrane region" description="Helical" evidence="1">
    <location>
        <begin position="133"/>
        <end position="154"/>
    </location>
</feature>